<dbReference type="InterPro" id="IPR002711">
    <property type="entry name" value="HNH"/>
</dbReference>
<dbReference type="CDD" id="cd00085">
    <property type="entry name" value="HNHc"/>
    <property type="match status" value="1"/>
</dbReference>
<feature type="domain" description="Type IV methyl-directed restriction enzyme EcoKMcrB subunit DNA-binding" evidence="2">
    <location>
        <begin position="9"/>
        <end position="188"/>
    </location>
</feature>
<keyword evidence="4" id="KW-1185">Reference proteome</keyword>
<feature type="domain" description="HNH" evidence="1">
    <location>
        <begin position="285"/>
        <end position="323"/>
    </location>
</feature>
<dbReference type="RefSeq" id="WP_091839546.1">
    <property type="nucleotide sequence ID" value="NZ_FPAA01000017.1"/>
</dbReference>
<sequence>MKTIFETTMNQYLKELSNPFKSNPFIKWYTGEAIENIISSASIDLERYIVLSSTGKGKWAEIPWAAILDKDITETPTKGYYIVYLFRADMSGVYISLNQGWTYYEKTYGAKEGREKIKESVHIWRDALRSCLNDFSFENIDLHCKLNRGKAYELGHICGKFYSQEFLPDQPTLINDLRNLLGVYREMKGYMGNPLIIEPKIIENPNRFKFNNELDDVHYQEEIQRDPLSKSISVPQPIPHRITANHTSWVRNPQFAKEALSKAQFQCEVDSSHATFISRSSSLNFVEAHHLIPLNKQDLFSCSLDVPGNIISLCPNCHRAIHHAVLKTKEEIINKLYNQRKEILATWGLIISYYDLLNYYV</sequence>
<dbReference type="InterPro" id="IPR021961">
    <property type="entry name" value="McrB_DNA-bd"/>
</dbReference>
<dbReference type="GO" id="GO:0003676">
    <property type="term" value="F:nucleic acid binding"/>
    <property type="evidence" value="ECO:0007669"/>
    <property type="project" value="InterPro"/>
</dbReference>
<dbReference type="GO" id="GO:0008270">
    <property type="term" value="F:zinc ion binding"/>
    <property type="evidence" value="ECO:0007669"/>
    <property type="project" value="InterPro"/>
</dbReference>
<dbReference type="Proteomes" id="UP000198660">
    <property type="component" value="Unassembled WGS sequence"/>
</dbReference>
<reference evidence="4" key="1">
    <citation type="submission" date="2016-10" db="EMBL/GenBank/DDBJ databases">
        <authorList>
            <person name="Varghese N."/>
            <person name="Submissions S."/>
        </authorList>
    </citation>
    <scope>NUCLEOTIDE SEQUENCE [LARGE SCALE GENOMIC DNA]</scope>
    <source>
        <strain evidence="4">DSM 45789</strain>
    </source>
</reference>
<evidence type="ECO:0000259" key="1">
    <source>
        <dbReference type="Pfam" id="PF01844"/>
    </source>
</evidence>
<evidence type="ECO:0000259" key="2">
    <source>
        <dbReference type="Pfam" id="PF12102"/>
    </source>
</evidence>
<organism evidence="3 4">
    <name type="scientific">Marininema halotolerans</name>
    <dbReference type="NCBI Taxonomy" id="1155944"/>
    <lineage>
        <taxon>Bacteria</taxon>
        <taxon>Bacillati</taxon>
        <taxon>Bacillota</taxon>
        <taxon>Bacilli</taxon>
        <taxon>Bacillales</taxon>
        <taxon>Thermoactinomycetaceae</taxon>
        <taxon>Marininema</taxon>
    </lineage>
</organism>
<dbReference type="Gene3D" id="3.30.920.90">
    <property type="match status" value="1"/>
</dbReference>
<dbReference type="EMBL" id="FPAA01000017">
    <property type="protein sequence ID" value="SFT01953.1"/>
    <property type="molecule type" value="Genomic_DNA"/>
</dbReference>
<name>A0A1I6UKJ2_9BACL</name>
<dbReference type="InterPro" id="IPR003615">
    <property type="entry name" value="HNH_nuc"/>
</dbReference>
<dbReference type="AlphaFoldDB" id="A0A1I6UKJ2"/>
<gene>
    <name evidence="3" type="ORF">SAMN05444972_11745</name>
</gene>
<dbReference type="OrthoDB" id="9781481at2"/>
<dbReference type="Pfam" id="PF01844">
    <property type="entry name" value="HNH"/>
    <property type="match status" value="1"/>
</dbReference>
<evidence type="ECO:0000313" key="3">
    <source>
        <dbReference type="EMBL" id="SFT01953.1"/>
    </source>
</evidence>
<accession>A0A1I6UKJ2</accession>
<protein>
    <submittedName>
        <fullName evidence="3">5-methylcytosine-specific restriction enzyme A</fullName>
    </submittedName>
</protein>
<dbReference type="Pfam" id="PF12102">
    <property type="entry name" value="MrcB_N"/>
    <property type="match status" value="1"/>
</dbReference>
<dbReference type="GO" id="GO:0004519">
    <property type="term" value="F:endonuclease activity"/>
    <property type="evidence" value="ECO:0007669"/>
    <property type="project" value="InterPro"/>
</dbReference>
<evidence type="ECO:0000313" key="4">
    <source>
        <dbReference type="Proteomes" id="UP000198660"/>
    </source>
</evidence>
<proteinExistence type="predicted"/>